<keyword evidence="2" id="KW-1185">Reference proteome</keyword>
<evidence type="ECO:0000313" key="1">
    <source>
        <dbReference type="EMBL" id="CAD5124586.1"/>
    </source>
</evidence>
<dbReference type="AlphaFoldDB" id="A0A7I8W8X6"/>
<proteinExistence type="predicted"/>
<evidence type="ECO:0000313" key="2">
    <source>
        <dbReference type="Proteomes" id="UP000549394"/>
    </source>
</evidence>
<name>A0A7I8W8X6_9ANNE</name>
<dbReference type="PANTHER" id="PTHR36451:SF1">
    <property type="entry name" value="OMEGA-HYDROXY-BETA-DIHYDROMENAQUINONE-9 SULFOTRANSFERASE STF3"/>
    <property type="match status" value="1"/>
</dbReference>
<dbReference type="OrthoDB" id="9988765at2759"/>
<gene>
    <name evidence="1" type="ORF">DGYR_LOCUS12106</name>
</gene>
<dbReference type="InterPro" id="IPR052736">
    <property type="entry name" value="Stf3_sulfotransferase"/>
</dbReference>
<dbReference type="Proteomes" id="UP000549394">
    <property type="component" value="Unassembled WGS sequence"/>
</dbReference>
<sequence>MHIILRFIILTIKFIVDWIGDFLLNFGVVLWPLSEDSLTSVISKEAKMEYESHKYLRDSFQMFSNNLPLRTTFPATGRLFSRIWIKRLLELRVRINRSLKEDPSIYDVPLRRPVFIITLARTGSTFMHCLMAQDHRWRCPELWELEDCSPPPGEKDDKKRISESKLKWDLTSVFMGWNDVKNTHNFNVRTPEDLLFLYHCDFRFVQSALVFSSLEKDFTNYIRNPKWNEQVEFDENLRTRLKMICKNSDMENRRLLTMIHASSVNVPSLLKAFPDAQIITIHRDSVSTMKSACALIHCNIKACHRVFDSDKIGVGRRLLNYMKLDTQKLISMRKDDNLKAEGFQRFIDVHFKDLVKEPIKTMESVYKQLDIKFDEDVKRTMSAYLARHRNSTAKAKYTLEEYGLSDNVVKNAFNDYNNFFSVKA</sequence>
<organism evidence="1 2">
    <name type="scientific">Dimorphilus gyrociliatus</name>
    <dbReference type="NCBI Taxonomy" id="2664684"/>
    <lineage>
        <taxon>Eukaryota</taxon>
        <taxon>Metazoa</taxon>
        <taxon>Spiralia</taxon>
        <taxon>Lophotrochozoa</taxon>
        <taxon>Annelida</taxon>
        <taxon>Polychaeta</taxon>
        <taxon>Polychaeta incertae sedis</taxon>
        <taxon>Dinophilidae</taxon>
        <taxon>Dimorphilus</taxon>
    </lineage>
</organism>
<accession>A0A7I8W8X6</accession>
<protein>
    <submittedName>
        <fullName evidence="1">DgyrCDS12859</fullName>
    </submittedName>
</protein>
<comment type="caution">
    <text evidence="1">The sequence shown here is derived from an EMBL/GenBank/DDBJ whole genome shotgun (WGS) entry which is preliminary data.</text>
</comment>
<reference evidence="1 2" key="1">
    <citation type="submission" date="2020-08" db="EMBL/GenBank/DDBJ databases">
        <authorList>
            <person name="Hejnol A."/>
        </authorList>
    </citation>
    <scope>NUCLEOTIDE SEQUENCE [LARGE SCALE GENOMIC DNA]</scope>
</reference>
<dbReference type="InterPro" id="IPR027417">
    <property type="entry name" value="P-loop_NTPase"/>
</dbReference>
<dbReference type="Pfam" id="PF13469">
    <property type="entry name" value="Sulfotransfer_3"/>
    <property type="match status" value="1"/>
</dbReference>
<dbReference type="PANTHER" id="PTHR36451">
    <property type="entry name" value="PAPS-DEPENDENT SULFOTRANSFERASE STF3"/>
    <property type="match status" value="1"/>
</dbReference>
<dbReference type="EMBL" id="CAJFCJ010000021">
    <property type="protein sequence ID" value="CAD5124586.1"/>
    <property type="molecule type" value="Genomic_DNA"/>
</dbReference>
<dbReference type="SUPFAM" id="SSF52540">
    <property type="entry name" value="P-loop containing nucleoside triphosphate hydrolases"/>
    <property type="match status" value="1"/>
</dbReference>
<dbReference type="Gene3D" id="3.40.50.300">
    <property type="entry name" value="P-loop containing nucleotide triphosphate hydrolases"/>
    <property type="match status" value="1"/>
</dbReference>